<dbReference type="Gene3D" id="1.10.8.10">
    <property type="entry name" value="DNA helicase RuvA subunit, C-terminal domain"/>
    <property type="match status" value="1"/>
</dbReference>
<dbReference type="Proteomes" id="UP000585474">
    <property type="component" value="Unassembled WGS sequence"/>
</dbReference>
<keyword evidence="1" id="KW-0378">Hydrolase</keyword>
<accession>A0A7J0GPN9</accession>
<proteinExistence type="predicted"/>
<dbReference type="GO" id="GO:0036503">
    <property type="term" value="P:ERAD pathway"/>
    <property type="evidence" value="ECO:0007669"/>
    <property type="project" value="TreeGrafter"/>
</dbReference>
<dbReference type="GO" id="GO:0005783">
    <property type="term" value="C:endoplasmic reticulum"/>
    <property type="evidence" value="ECO:0007669"/>
    <property type="project" value="TreeGrafter"/>
</dbReference>
<sequence length="345" mass="37972">MGDVANKLAYFHAITGQEDPDLCREILSAHGWNLEQAISTFTALNSDNPSVAVGISGQSSTDSHQRLEESGLVVRGPAPPGLAWKIISLPFSIISGSLGCDSSFPLVSISAAAAEAMEFMANFERDYGETHPNFVTEQQSRDAFKLFFVYLHSPDHPDTPLICESTVMITVQGMVLVPHRKNGIPVGINKLLGTLPSIANFWGEFYQGFVTLVSEQLDPWRRPGLGLLEVGRLPPVLTGLSEGSPNAVVVGSEEGGFVMIQCKIVNKLLGTLWSTYKHYRKEIIARELQVDEGHPDVHRGLMLLTMELINITQTRPPRYVNNTHLSARVGRLNLDWIDPDRSSEK</sequence>
<dbReference type="PANTHER" id="PTHR23322">
    <property type="entry name" value="FAS-ASSOCIATED PROTEIN"/>
    <property type="match status" value="1"/>
</dbReference>
<dbReference type="Gene3D" id="3.40.30.10">
    <property type="entry name" value="Glutaredoxin"/>
    <property type="match status" value="1"/>
</dbReference>
<dbReference type="OrthoDB" id="909970at2759"/>
<keyword evidence="2" id="KW-1185">Reference proteome</keyword>
<dbReference type="CDD" id="cd14353">
    <property type="entry name" value="UBA_FAF"/>
    <property type="match status" value="1"/>
</dbReference>
<name>A0A7J0GPN9_9ERIC</name>
<dbReference type="AlphaFoldDB" id="A0A7J0GPN9"/>
<reference evidence="1 2" key="1">
    <citation type="submission" date="2019-07" db="EMBL/GenBank/DDBJ databases">
        <title>De Novo Assembly of kiwifruit Actinidia rufa.</title>
        <authorList>
            <person name="Sugita-Konishi S."/>
            <person name="Sato K."/>
            <person name="Mori E."/>
            <person name="Abe Y."/>
            <person name="Kisaki G."/>
            <person name="Hamano K."/>
            <person name="Suezawa K."/>
            <person name="Otani M."/>
            <person name="Fukuda T."/>
            <person name="Manabe T."/>
            <person name="Gomi K."/>
            <person name="Tabuchi M."/>
            <person name="Akimitsu K."/>
            <person name="Kataoka I."/>
        </authorList>
    </citation>
    <scope>NUCLEOTIDE SEQUENCE [LARGE SCALE GENOMIC DNA]</scope>
    <source>
        <strain evidence="2">cv. Fuchu</strain>
    </source>
</reference>
<dbReference type="GO" id="GO:0043130">
    <property type="term" value="F:ubiquitin binding"/>
    <property type="evidence" value="ECO:0007669"/>
    <property type="project" value="TreeGrafter"/>
</dbReference>
<dbReference type="InterPro" id="IPR050730">
    <property type="entry name" value="UBX_domain-protein"/>
</dbReference>
<evidence type="ECO:0000313" key="2">
    <source>
        <dbReference type="Proteomes" id="UP000585474"/>
    </source>
</evidence>
<gene>
    <name evidence="1" type="ORF">Acr_23g0011360</name>
</gene>
<evidence type="ECO:0000313" key="1">
    <source>
        <dbReference type="EMBL" id="GFZ12751.1"/>
    </source>
</evidence>
<dbReference type="Pfam" id="PF14555">
    <property type="entry name" value="UBA_4"/>
    <property type="match status" value="1"/>
</dbReference>
<dbReference type="PANTHER" id="PTHR23322:SF1">
    <property type="entry name" value="FAS-ASSOCIATED FACTOR 2"/>
    <property type="match status" value="1"/>
</dbReference>
<organism evidence="1 2">
    <name type="scientific">Actinidia rufa</name>
    <dbReference type="NCBI Taxonomy" id="165716"/>
    <lineage>
        <taxon>Eukaryota</taxon>
        <taxon>Viridiplantae</taxon>
        <taxon>Streptophyta</taxon>
        <taxon>Embryophyta</taxon>
        <taxon>Tracheophyta</taxon>
        <taxon>Spermatophyta</taxon>
        <taxon>Magnoliopsida</taxon>
        <taxon>eudicotyledons</taxon>
        <taxon>Gunneridae</taxon>
        <taxon>Pentapetalae</taxon>
        <taxon>asterids</taxon>
        <taxon>Ericales</taxon>
        <taxon>Actinidiaceae</taxon>
        <taxon>Actinidia</taxon>
    </lineage>
</organism>
<comment type="caution">
    <text evidence="1">The sequence shown here is derived from an EMBL/GenBank/DDBJ whole genome shotgun (WGS) entry which is preliminary data.</text>
</comment>
<dbReference type="GO" id="GO:0016787">
    <property type="term" value="F:hydrolase activity"/>
    <property type="evidence" value="ECO:0007669"/>
    <property type="project" value="UniProtKB-KW"/>
</dbReference>
<protein>
    <submittedName>
        <fullName evidence="1">Metal-dependent protein hydrolase</fullName>
    </submittedName>
</protein>
<dbReference type="EMBL" id="BJWL01000023">
    <property type="protein sequence ID" value="GFZ12751.1"/>
    <property type="molecule type" value="Genomic_DNA"/>
</dbReference>